<keyword evidence="1" id="KW-0732">Signal</keyword>
<evidence type="ECO:0000259" key="2">
    <source>
        <dbReference type="Pfam" id="PF03781"/>
    </source>
</evidence>
<dbReference type="GO" id="GO:0120147">
    <property type="term" value="F:formylglycine-generating oxidase activity"/>
    <property type="evidence" value="ECO:0007669"/>
    <property type="project" value="TreeGrafter"/>
</dbReference>
<protein>
    <submittedName>
        <fullName evidence="3">Formylglycine-generating enzyme, required for sulfatase activity, contains SUMF1/FGE domain</fullName>
    </submittedName>
</protein>
<dbReference type="SUPFAM" id="SSF52047">
    <property type="entry name" value="RNI-like"/>
    <property type="match status" value="1"/>
</dbReference>
<dbReference type="PRINTS" id="PR00019">
    <property type="entry name" value="LEURICHRPT"/>
</dbReference>
<reference evidence="3" key="1">
    <citation type="submission" date="2017-07" db="EMBL/GenBank/DDBJ databases">
        <title>The cable genome - Insights into the physiology and evolution of filamentous bacteria capable of sulfide oxidation via long distance electron transfer.</title>
        <authorList>
            <person name="Thorup C."/>
            <person name="Bjerg J.T."/>
            <person name="Schreiber L."/>
            <person name="Nielsen L.P."/>
            <person name="Kjeldsen K.U."/>
            <person name="Boesen T."/>
            <person name="Boggild A."/>
            <person name="Meysman F."/>
            <person name="Geelhoed J."/>
            <person name="Schramm A."/>
        </authorList>
    </citation>
    <scope>NUCLEOTIDE SEQUENCE [LARGE SCALE GENOMIC DNA]</scope>
    <source>
        <strain evidence="3">GS</strain>
    </source>
</reference>
<dbReference type="PANTHER" id="PTHR23150:SF19">
    <property type="entry name" value="FORMYLGLYCINE-GENERATING ENZYME"/>
    <property type="match status" value="1"/>
</dbReference>
<feature type="signal peptide" evidence="1">
    <location>
        <begin position="1"/>
        <end position="18"/>
    </location>
</feature>
<accession>A0A521G5D9</accession>
<dbReference type="Pfam" id="PF03781">
    <property type="entry name" value="FGE-sulfatase"/>
    <property type="match status" value="1"/>
</dbReference>
<dbReference type="SUPFAM" id="SSF56436">
    <property type="entry name" value="C-type lectin-like"/>
    <property type="match status" value="1"/>
</dbReference>
<proteinExistence type="predicted"/>
<evidence type="ECO:0000256" key="1">
    <source>
        <dbReference type="SAM" id="SignalP"/>
    </source>
</evidence>
<dbReference type="EMBL" id="NQJD01000001">
    <property type="protein sequence ID" value="TAA76229.1"/>
    <property type="molecule type" value="Genomic_DNA"/>
</dbReference>
<sequence>MKKILFSLCFCLLPSLSAGQELFTADDVRIMHDAGVKVAFPGERTAQVLPADAPLNELLKVEMLDFSNSSLHRIPPWLKRFTNLLKLDLSKNQLDADSDLLETLQAMPKLDVLNLSGNPLFAGETAAQSLAPVWQRLNELGELYLSETQGAAKNYGSLAPLQSLKVLDLSNNQIANEVGALELNKLAGLEELNLSKNGMSTFPATELPAQGLKSLDLSFNELTEISYVEMNELRIWQLHKQENGPVRLAEDYGDLFALKELKKLQCDSPSQLPEGLKKRLERMAQDRLHEQRRSACAEFGLGSCDSGVMTDPVSGMQFMYIPGGCFDMGSDENDDEKPVHEVCVNAFWMGKYEVTQGQWRKVMGGNPAKFQKGDDYPVEQVSWKEAQEFITKLTSMTGKKFSLPAEAEWEYACRAGGSGRYCGGDDPDLVAWYDGNSGGNTHPVGGKEKNFFGLHDMSGNVWEWCSDWYGKDYYASSPKDNPTGPERGGYRVLRGGSFFYFSQGCRAVYRYGYSPGNRDGFLGLRLVLPLPGGRMLNR</sequence>
<evidence type="ECO:0000313" key="4">
    <source>
        <dbReference type="Proteomes" id="UP000316238"/>
    </source>
</evidence>
<dbReference type="Gene3D" id="3.90.1580.10">
    <property type="entry name" value="paralog of FGE (formylglycine-generating enzyme)"/>
    <property type="match status" value="1"/>
</dbReference>
<dbReference type="PROSITE" id="PS51450">
    <property type="entry name" value="LRR"/>
    <property type="match status" value="2"/>
</dbReference>
<feature type="domain" description="Sulfatase-modifying factor enzyme-like" evidence="2">
    <location>
        <begin position="318"/>
        <end position="527"/>
    </location>
</feature>
<dbReference type="Proteomes" id="UP000316238">
    <property type="component" value="Unassembled WGS sequence"/>
</dbReference>
<feature type="chain" id="PRO_5022105233" evidence="1">
    <location>
        <begin position="19"/>
        <end position="538"/>
    </location>
</feature>
<dbReference type="InterPro" id="IPR042095">
    <property type="entry name" value="SUMF_sf"/>
</dbReference>
<dbReference type="InterPro" id="IPR032675">
    <property type="entry name" value="LRR_dom_sf"/>
</dbReference>
<evidence type="ECO:0000313" key="3">
    <source>
        <dbReference type="EMBL" id="TAA76229.1"/>
    </source>
</evidence>
<gene>
    <name evidence="3" type="ORF">CDV28_101128</name>
</gene>
<dbReference type="PANTHER" id="PTHR23150">
    <property type="entry name" value="SULFATASE MODIFYING FACTOR 1, 2"/>
    <property type="match status" value="1"/>
</dbReference>
<dbReference type="Pfam" id="PF13516">
    <property type="entry name" value="LRR_6"/>
    <property type="match status" value="1"/>
</dbReference>
<dbReference type="InterPro" id="IPR051043">
    <property type="entry name" value="Sulfatase_Mod_Factor_Kinase"/>
</dbReference>
<keyword evidence="4" id="KW-1185">Reference proteome</keyword>
<dbReference type="InterPro" id="IPR001611">
    <property type="entry name" value="Leu-rich_rpt"/>
</dbReference>
<dbReference type="InterPro" id="IPR005532">
    <property type="entry name" value="SUMF_dom"/>
</dbReference>
<comment type="caution">
    <text evidence="3">The sequence shown here is derived from an EMBL/GenBank/DDBJ whole genome shotgun (WGS) entry which is preliminary data.</text>
</comment>
<dbReference type="InterPro" id="IPR016187">
    <property type="entry name" value="CTDL_fold"/>
</dbReference>
<dbReference type="AlphaFoldDB" id="A0A521G5D9"/>
<dbReference type="Gene3D" id="3.80.10.10">
    <property type="entry name" value="Ribonuclease Inhibitor"/>
    <property type="match status" value="2"/>
</dbReference>
<organism evidence="3 4">
    <name type="scientific">Candidatus Electronema aureum</name>
    <dbReference type="NCBI Taxonomy" id="2005002"/>
    <lineage>
        <taxon>Bacteria</taxon>
        <taxon>Pseudomonadati</taxon>
        <taxon>Thermodesulfobacteriota</taxon>
        <taxon>Desulfobulbia</taxon>
        <taxon>Desulfobulbales</taxon>
        <taxon>Desulfobulbaceae</taxon>
        <taxon>Candidatus Electronema</taxon>
    </lineage>
</organism>
<name>A0A521G5D9_9BACT</name>